<evidence type="ECO:0008006" key="13">
    <source>
        <dbReference type="Google" id="ProtNLM"/>
    </source>
</evidence>
<evidence type="ECO:0000256" key="5">
    <source>
        <dbReference type="ARBA" id="ARBA00022792"/>
    </source>
</evidence>
<feature type="repeat" description="Solcar" evidence="8">
    <location>
        <begin position="1"/>
        <end position="90"/>
    </location>
</feature>
<reference evidence="11" key="1">
    <citation type="submission" date="2021-06" db="EMBL/GenBank/DDBJ databases">
        <authorList>
            <person name="Hodson N. C."/>
            <person name="Mongue J. A."/>
            <person name="Jaron S. K."/>
        </authorList>
    </citation>
    <scope>NUCLEOTIDE SEQUENCE</scope>
</reference>
<dbReference type="Pfam" id="PF00153">
    <property type="entry name" value="Mito_carr"/>
    <property type="match status" value="3"/>
</dbReference>
<proteinExistence type="inferred from homology"/>
<keyword evidence="4" id="KW-0677">Repeat</keyword>
<evidence type="ECO:0000256" key="10">
    <source>
        <dbReference type="SAM" id="Phobius"/>
    </source>
</evidence>
<evidence type="ECO:0000256" key="4">
    <source>
        <dbReference type="ARBA" id="ARBA00022737"/>
    </source>
</evidence>
<dbReference type="AlphaFoldDB" id="A0A8J2NX86"/>
<keyword evidence="3 9" id="KW-0813">Transport</keyword>
<feature type="repeat" description="Solcar" evidence="8">
    <location>
        <begin position="99"/>
        <end position="192"/>
    </location>
</feature>
<dbReference type="InterPro" id="IPR018108">
    <property type="entry name" value="MCP_transmembrane"/>
</dbReference>
<gene>
    <name evidence="11" type="ORF">AFUS01_LOCUS7222</name>
</gene>
<comment type="similarity">
    <text evidence="2 9">Belongs to the mitochondrial carrier (TC 2.A.29) family.</text>
</comment>
<keyword evidence="7" id="KW-0496">Mitochondrion</keyword>
<dbReference type="InterPro" id="IPR051508">
    <property type="entry name" value="Mito_Carrier_Antiporter"/>
</dbReference>
<feature type="transmembrane region" description="Helical" evidence="10">
    <location>
        <begin position="105"/>
        <end position="125"/>
    </location>
</feature>
<dbReference type="EMBL" id="CAJVCH010048630">
    <property type="protein sequence ID" value="CAG7717784.1"/>
    <property type="molecule type" value="Genomic_DNA"/>
</dbReference>
<evidence type="ECO:0000256" key="9">
    <source>
        <dbReference type="RuleBase" id="RU000488"/>
    </source>
</evidence>
<dbReference type="PANTHER" id="PTHR45928">
    <property type="entry name" value="RE38146P"/>
    <property type="match status" value="1"/>
</dbReference>
<name>A0A8J2NX86_9HEXA</name>
<feature type="transmembrane region" description="Helical" evidence="10">
    <location>
        <begin position="203"/>
        <end position="221"/>
    </location>
</feature>
<evidence type="ECO:0000313" key="11">
    <source>
        <dbReference type="EMBL" id="CAG7717784.1"/>
    </source>
</evidence>
<sequence>MDLFLGGFSAVLAGIFTNPLEVVKIRMQLQGELQAKGNYQIHYRNIFHGAYTIGKNEGIFALQKGLVPALYFQFVINGLRLGIYDILNKSVLRNADGSVPQVKRLFAAAFTGTVGAIAASPFFLIKTQLQSQSSDNISVGTQHKHQNMTGAFRSIYSKYGIRGLWQGTSSSIPRIAIGSAVQLSTFEVALDFTQKTYKMDNRWLNVLAASFISGVVVAGFMNPFDLIATRFYNQEYNKQGKGITYKSVTDCAIKIWKKEGISGFYKGLVPHYFRIGPHTLLNLMFWDQLKYYYQKCEIFTVFKSDILISYNMYNLQ</sequence>
<comment type="caution">
    <text evidence="11">The sequence shown here is derived from an EMBL/GenBank/DDBJ whole genome shotgun (WGS) entry which is preliminary data.</text>
</comment>
<dbReference type="PROSITE" id="PS50920">
    <property type="entry name" value="SOLCAR"/>
    <property type="match status" value="3"/>
</dbReference>
<dbReference type="GO" id="GO:0005743">
    <property type="term" value="C:mitochondrial inner membrane"/>
    <property type="evidence" value="ECO:0007669"/>
    <property type="project" value="UniProtKB-SubCell"/>
</dbReference>
<keyword evidence="6 10" id="KW-1133">Transmembrane helix</keyword>
<keyword evidence="5" id="KW-0999">Mitochondrion inner membrane</keyword>
<evidence type="ECO:0000256" key="7">
    <source>
        <dbReference type="ARBA" id="ARBA00023128"/>
    </source>
</evidence>
<accession>A0A8J2NX86</accession>
<evidence type="ECO:0000256" key="6">
    <source>
        <dbReference type="ARBA" id="ARBA00022989"/>
    </source>
</evidence>
<comment type="subcellular location">
    <subcellularLocation>
        <location evidence="1">Mitochondrion inner membrane</location>
        <topology evidence="1">Multi-pass membrane protein</topology>
    </subcellularLocation>
</comment>
<evidence type="ECO:0000256" key="3">
    <source>
        <dbReference type="ARBA" id="ARBA00022448"/>
    </source>
</evidence>
<evidence type="ECO:0000313" key="12">
    <source>
        <dbReference type="Proteomes" id="UP000708208"/>
    </source>
</evidence>
<evidence type="ECO:0000256" key="1">
    <source>
        <dbReference type="ARBA" id="ARBA00004448"/>
    </source>
</evidence>
<protein>
    <recommendedName>
        <fullName evidence="13">Solute carrier family 25 member 35</fullName>
    </recommendedName>
</protein>
<dbReference type="OrthoDB" id="6703404at2759"/>
<feature type="repeat" description="Solcar" evidence="8">
    <location>
        <begin position="201"/>
        <end position="292"/>
    </location>
</feature>
<organism evidence="11 12">
    <name type="scientific">Allacma fusca</name>
    <dbReference type="NCBI Taxonomy" id="39272"/>
    <lineage>
        <taxon>Eukaryota</taxon>
        <taxon>Metazoa</taxon>
        <taxon>Ecdysozoa</taxon>
        <taxon>Arthropoda</taxon>
        <taxon>Hexapoda</taxon>
        <taxon>Collembola</taxon>
        <taxon>Symphypleona</taxon>
        <taxon>Sminthuridae</taxon>
        <taxon>Allacma</taxon>
    </lineage>
</organism>
<evidence type="ECO:0000256" key="2">
    <source>
        <dbReference type="ARBA" id="ARBA00006375"/>
    </source>
</evidence>
<keyword evidence="12" id="KW-1185">Reference proteome</keyword>
<evidence type="ECO:0000256" key="8">
    <source>
        <dbReference type="PROSITE-ProRule" id="PRU00282"/>
    </source>
</evidence>
<keyword evidence="8 10" id="KW-0472">Membrane</keyword>
<dbReference type="PANTHER" id="PTHR45928:SF1">
    <property type="entry name" value="RE38146P"/>
    <property type="match status" value="1"/>
</dbReference>
<keyword evidence="8 9" id="KW-0812">Transmembrane</keyword>
<dbReference type="Proteomes" id="UP000708208">
    <property type="component" value="Unassembled WGS sequence"/>
</dbReference>